<name>A0A0M0BRT7_9ARCH</name>
<gene>
    <name evidence="1" type="ORF">AC482_01855</name>
</gene>
<proteinExistence type="predicted"/>
<accession>A0A0M0BRT7</accession>
<evidence type="ECO:0008006" key="3">
    <source>
        <dbReference type="Google" id="ProtNLM"/>
    </source>
</evidence>
<evidence type="ECO:0000313" key="2">
    <source>
        <dbReference type="Proteomes" id="UP000037210"/>
    </source>
</evidence>
<reference evidence="1 2" key="1">
    <citation type="submission" date="2015-06" db="EMBL/GenBank/DDBJ databases">
        <title>New insights into the roles of widespread benthic archaea in carbon and nitrogen cycling.</title>
        <authorList>
            <person name="Lazar C.S."/>
            <person name="Baker B.J."/>
            <person name="Seitz K.W."/>
            <person name="Hyde A.S."/>
            <person name="Dick G.J."/>
            <person name="Hinrichs K.-U."/>
            <person name="Teske A.P."/>
        </authorList>
    </citation>
    <scope>NUCLEOTIDE SEQUENCE [LARGE SCALE GENOMIC DNA]</scope>
    <source>
        <strain evidence="1">DG-45</strain>
    </source>
</reference>
<dbReference type="AlphaFoldDB" id="A0A0M0BRT7"/>
<sequence length="143" mass="16491">MWVAAAFLCTTIASSYAAVNYYSQSESYRRDYQALLEDLEYLTIFIHMKIDYGNGTVVWHNSTRVPLNSTLLTATRVVSSVEYVTFDYGTLVTGINGVGGDPDTFWLWHYWDPEEEKWEYGPVGSDRWMLHDGDIVAWIYTSF</sequence>
<protein>
    <recommendedName>
        <fullName evidence="3">DUF4430 domain-containing protein</fullName>
    </recommendedName>
</protein>
<organism evidence="1 2">
    <name type="scientific">miscellaneous Crenarchaeota group-15 archaeon DG-45</name>
    <dbReference type="NCBI Taxonomy" id="1685127"/>
    <lineage>
        <taxon>Archaea</taxon>
        <taxon>Candidatus Bathyarchaeota</taxon>
        <taxon>MCG-15</taxon>
    </lineage>
</organism>
<dbReference type="Gene3D" id="2.170.130.30">
    <property type="match status" value="1"/>
</dbReference>
<comment type="caution">
    <text evidence="1">The sequence shown here is derived from an EMBL/GenBank/DDBJ whole genome shotgun (WGS) entry which is preliminary data.</text>
</comment>
<dbReference type="Proteomes" id="UP000037210">
    <property type="component" value="Unassembled WGS sequence"/>
</dbReference>
<evidence type="ECO:0000313" key="1">
    <source>
        <dbReference type="EMBL" id="KON31144.1"/>
    </source>
</evidence>
<dbReference type="EMBL" id="LFWZ01000012">
    <property type="protein sequence ID" value="KON31144.1"/>
    <property type="molecule type" value="Genomic_DNA"/>
</dbReference>